<dbReference type="AlphaFoldDB" id="A0A7G9L5L1"/>
<evidence type="ECO:0000256" key="1">
    <source>
        <dbReference type="SAM" id="SignalP"/>
    </source>
</evidence>
<organism evidence="2 3">
    <name type="scientific">Sphingomonas sabuli</name>
    <dbReference type="NCBI Taxonomy" id="2764186"/>
    <lineage>
        <taxon>Bacteria</taxon>
        <taxon>Pseudomonadati</taxon>
        <taxon>Pseudomonadota</taxon>
        <taxon>Alphaproteobacteria</taxon>
        <taxon>Sphingomonadales</taxon>
        <taxon>Sphingomonadaceae</taxon>
        <taxon>Sphingomonas</taxon>
    </lineage>
</organism>
<dbReference type="Proteomes" id="UP000515861">
    <property type="component" value="Chromosome"/>
</dbReference>
<feature type="signal peptide" evidence="1">
    <location>
        <begin position="1"/>
        <end position="22"/>
    </location>
</feature>
<dbReference type="PROSITE" id="PS51257">
    <property type="entry name" value="PROKAR_LIPOPROTEIN"/>
    <property type="match status" value="1"/>
</dbReference>
<reference evidence="2 3" key="1">
    <citation type="submission" date="2020-08" db="EMBL/GenBank/DDBJ databases">
        <title>Sphingomonas sp. sand1-3 16S ribosomal RNA gene Genome sequencing and assembly.</title>
        <authorList>
            <person name="Kang M."/>
        </authorList>
    </citation>
    <scope>NUCLEOTIDE SEQUENCE [LARGE SCALE GENOMIC DNA]</scope>
    <source>
        <strain evidence="3">sand1-3</strain>
    </source>
</reference>
<dbReference type="KEGG" id="ssau:H8M03_06270"/>
<sequence length="166" mass="17398">MSNGPRLWLAAFALGACSAASAAEPADEPIVLDLEGAISGCTASSPDEVIVCGKVNRRNYRLDPVELAVIRKKEAAANPPRVSTKFPDGDPCKVGPNGCPGDGAIPLLAVAALVAKVAVKAVVAEDWREPLRVMPDEYEMYVQAKERAQRRVRVTLGAGAGSTSTN</sequence>
<feature type="chain" id="PRO_5028854943" description="Secreted protein" evidence="1">
    <location>
        <begin position="23"/>
        <end position="166"/>
    </location>
</feature>
<evidence type="ECO:0000313" key="2">
    <source>
        <dbReference type="EMBL" id="QNM83910.1"/>
    </source>
</evidence>
<proteinExistence type="predicted"/>
<name>A0A7G9L5L1_9SPHN</name>
<keyword evidence="3" id="KW-1185">Reference proteome</keyword>
<protein>
    <recommendedName>
        <fullName evidence="4">Secreted protein</fullName>
    </recommendedName>
</protein>
<dbReference type="EMBL" id="CP060697">
    <property type="protein sequence ID" value="QNM83910.1"/>
    <property type="molecule type" value="Genomic_DNA"/>
</dbReference>
<evidence type="ECO:0000313" key="3">
    <source>
        <dbReference type="Proteomes" id="UP000515861"/>
    </source>
</evidence>
<evidence type="ECO:0008006" key="4">
    <source>
        <dbReference type="Google" id="ProtNLM"/>
    </source>
</evidence>
<keyword evidence="1" id="KW-0732">Signal</keyword>
<accession>A0A7G9L5L1</accession>
<dbReference type="RefSeq" id="WP_187480864.1">
    <property type="nucleotide sequence ID" value="NZ_CP060697.1"/>
</dbReference>
<gene>
    <name evidence="2" type="ORF">H8M03_06270</name>
</gene>